<dbReference type="Pfam" id="PF01751">
    <property type="entry name" value="Toprim"/>
    <property type="match status" value="1"/>
</dbReference>
<accession>A0A1R3GYF6</accession>
<protein>
    <recommendedName>
        <fullName evidence="3">DNA topoisomerase (ATP-hydrolyzing)</fullName>
        <ecNumber evidence="3">5.6.2.2</ecNumber>
    </recommendedName>
</protein>
<evidence type="ECO:0000259" key="9">
    <source>
        <dbReference type="Pfam" id="PF01751"/>
    </source>
</evidence>
<dbReference type="PANTHER" id="PTHR10169">
    <property type="entry name" value="DNA TOPOISOMERASE/GYRASE"/>
    <property type="match status" value="1"/>
</dbReference>
<dbReference type="GO" id="GO:0003918">
    <property type="term" value="F:DNA topoisomerase type II (double strand cut, ATP-hydrolyzing) activity"/>
    <property type="evidence" value="ECO:0007669"/>
    <property type="project" value="UniProtKB-EC"/>
</dbReference>
<sequence>MDRDRVLRKEAARAGDKRYGNCTLIIVEEKSATSFVSFGAEEDFDYYGVFPLQGKLKNVRGTPKPIKERQEKQAPKPIEEKPVLEELADMLGIKKDTDYDQESVKDLRYQRIIMMMDQDVDGVHIKGLLINFFNVTYLSLLKVPGFLNDCKTPICMAVQQSNVLKTLTITQEELNGRMERMKH</sequence>
<keyword evidence="5" id="KW-0067">ATP-binding</keyword>
<evidence type="ECO:0000256" key="2">
    <source>
        <dbReference type="ARBA" id="ARBA00001946"/>
    </source>
</evidence>
<gene>
    <name evidence="10" type="ORF">CCACVL1_22483</name>
</gene>
<dbReference type="Gramene" id="OMO63087">
    <property type="protein sequence ID" value="OMO63087"/>
    <property type="gene ID" value="CCACVL1_22483"/>
</dbReference>
<keyword evidence="7" id="KW-0238">DNA-binding</keyword>
<evidence type="ECO:0000256" key="1">
    <source>
        <dbReference type="ARBA" id="ARBA00000185"/>
    </source>
</evidence>
<reference evidence="10 11" key="1">
    <citation type="submission" date="2013-09" db="EMBL/GenBank/DDBJ databases">
        <title>Corchorus capsularis genome sequencing.</title>
        <authorList>
            <person name="Alam M."/>
            <person name="Haque M.S."/>
            <person name="Islam M.S."/>
            <person name="Emdad E.M."/>
            <person name="Islam M.M."/>
            <person name="Ahmed B."/>
            <person name="Halim A."/>
            <person name="Hossen Q.M.M."/>
            <person name="Hossain M.Z."/>
            <person name="Ahmed R."/>
            <person name="Khan M.M."/>
            <person name="Islam R."/>
            <person name="Rashid M.M."/>
            <person name="Khan S.A."/>
            <person name="Rahman M.S."/>
            <person name="Alam M."/>
        </authorList>
    </citation>
    <scope>NUCLEOTIDE SEQUENCE [LARGE SCALE GENOMIC DNA]</scope>
    <source>
        <strain evidence="11">cv. CVL-1</strain>
        <tissue evidence="10">Whole seedling</tissue>
    </source>
</reference>
<evidence type="ECO:0000313" key="11">
    <source>
        <dbReference type="Proteomes" id="UP000188268"/>
    </source>
</evidence>
<organism evidence="10 11">
    <name type="scientific">Corchorus capsularis</name>
    <name type="common">Jute</name>
    <dbReference type="NCBI Taxonomy" id="210143"/>
    <lineage>
        <taxon>Eukaryota</taxon>
        <taxon>Viridiplantae</taxon>
        <taxon>Streptophyta</taxon>
        <taxon>Embryophyta</taxon>
        <taxon>Tracheophyta</taxon>
        <taxon>Spermatophyta</taxon>
        <taxon>Magnoliopsida</taxon>
        <taxon>eudicotyledons</taxon>
        <taxon>Gunneridae</taxon>
        <taxon>Pentapetalae</taxon>
        <taxon>rosids</taxon>
        <taxon>malvids</taxon>
        <taxon>Malvales</taxon>
        <taxon>Malvaceae</taxon>
        <taxon>Grewioideae</taxon>
        <taxon>Apeibeae</taxon>
        <taxon>Corchorus</taxon>
    </lineage>
</organism>
<dbReference type="GO" id="GO:0003677">
    <property type="term" value="F:DNA binding"/>
    <property type="evidence" value="ECO:0007669"/>
    <property type="project" value="UniProtKB-KW"/>
</dbReference>
<comment type="cofactor">
    <cofactor evidence="2">
        <name>Mg(2+)</name>
        <dbReference type="ChEBI" id="CHEBI:18420"/>
    </cofactor>
</comment>
<comment type="catalytic activity">
    <reaction evidence="1">
        <text>ATP-dependent breakage, passage and rejoining of double-stranded DNA.</text>
        <dbReference type="EC" id="5.6.2.2"/>
    </reaction>
</comment>
<dbReference type="GO" id="GO:0000712">
    <property type="term" value="P:resolution of meiotic recombination intermediates"/>
    <property type="evidence" value="ECO:0007669"/>
    <property type="project" value="TreeGrafter"/>
</dbReference>
<evidence type="ECO:0000256" key="4">
    <source>
        <dbReference type="ARBA" id="ARBA00022741"/>
    </source>
</evidence>
<dbReference type="InterPro" id="IPR013760">
    <property type="entry name" value="Topo_IIA-like_dom_sf"/>
</dbReference>
<dbReference type="Gene3D" id="3.40.50.670">
    <property type="match status" value="1"/>
</dbReference>
<dbReference type="InterPro" id="IPR006171">
    <property type="entry name" value="TOPRIM_dom"/>
</dbReference>
<dbReference type="EC" id="5.6.2.2" evidence="3"/>
<keyword evidence="6" id="KW-0799">Topoisomerase</keyword>
<dbReference type="STRING" id="210143.A0A1R3GYF6"/>
<dbReference type="PANTHER" id="PTHR10169:SF38">
    <property type="entry name" value="DNA TOPOISOMERASE 2"/>
    <property type="match status" value="1"/>
</dbReference>
<comment type="caution">
    <text evidence="10">The sequence shown here is derived from an EMBL/GenBank/DDBJ whole genome shotgun (WGS) entry which is preliminary data.</text>
</comment>
<keyword evidence="4" id="KW-0547">Nucleotide-binding</keyword>
<name>A0A1R3GYF6_COCAP</name>
<dbReference type="EMBL" id="AWWV01013034">
    <property type="protein sequence ID" value="OMO63087.1"/>
    <property type="molecule type" value="Genomic_DNA"/>
</dbReference>
<dbReference type="GO" id="GO:0005634">
    <property type="term" value="C:nucleus"/>
    <property type="evidence" value="ECO:0007669"/>
    <property type="project" value="TreeGrafter"/>
</dbReference>
<dbReference type="OrthoDB" id="276498at2759"/>
<dbReference type="GO" id="GO:0000819">
    <property type="term" value="P:sister chromatid segregation"/>
    <property type="evidence" value="ECO:0007669"/>
    <property type="project" value="TreeGrafter"/>
</dbReference>
<dbReference type="InterPro" id="IPR050634">
    <property type="entry name" value="DNA_Topoisomerase_II"/>
</dbReference>
<dbReference type="PRINTS" id="PR01158">
    <property type="entry name" value="TOPISMRASEII"/>
</dbReference>
<evidence type="ECO:0000313" key="10">
    <source>
        <dbReference type="EMBL" id="OMO63087.1"/>
    </source>
</evidence>
<evidence type="ECO:0000256" key="8">
    <source>
        <dbReference type="ARBA" id="ARBA00023235"/>
    </source>
</evidence>
<evidence type="ECO:0000256" key="6">
    <source>
        <dbReference type="ARBA" id="ARBA00023029"/>
    </source>
</evidence>
<dbReference type="AlphaFoldDB" id="A0A1R3GYF6"/>
<evidence type="ECO:0000256" key="3">
    <source>
        <dbReference type="ARBA" id="ARBA00012895"/>
    </source>
</evidence>
<proteinExistence type="predicted"/>
<dbReference type="FunFam" id="3.40.50.670:FF:000001">
    <property type="entry name" value="DNA topoisomerase 2"/>
    <property type="match status" value="1"/>
</dbReference>
<feature type="domain" description="Toprim" evidence="9">
    <location>
        <begin position="24"/>
        <end position="136"/>
    </location>
</feature>
<keyword evidence="11" id="KW-1185">Reference proteome</keyword>
<dbReference type="PRINTS" id="PR00418">
    <property type="entry name" value="TPI2FAMILY"/>
</dbReference>
<evidence type="ECO:0000256" key="5">
    <source>
        <dbReference type="ARBA" id="ARBA00022840"/>
    </source>
</evidence>
<evidence type="ECO:0000256" key="7">
    <source>
        <dbReference type="ARBA" id="ARBA00023125"/>
    </source>
</evidence>
<dbReference type="InterPro" id="IPR001154">
    <property type="entry name" value="TopoII_euk"/>
</dbReference>
<dbReference type="GO" id="GO:0006265">
    <property type="term" value="P:DNA topological change"/>
    <property type="evidence" value="ECO:0007669"/>
    <property type="project" value="InterPro"/>
</dbReference>
<dbReference type="Proteomes" id="UP000188268">
    <property type="component" value="Unassembled WGS sequence"/>
</dbReference>
<dbReference type="InterPro" id="IPR013759">
    <property type="entry name" value="Topo_IIA_B_C"/>
</dbReference>
<dbReference type="GO" id="GO:0005524">
    <property type="term" value="F:ATP binding"/>
    <property type="evidence" value="ECO:0007669"/>
    <property type="project" value="UniProtKB-KW"/>
</dbReference>
<dbReference type="SUPFAM" id="SSF56719">
    <property type="entry name" value="Type II DNA topoisomerase"/>
    <property type="match status" value="1"/>
</dbReference>
<keyword evidence="8 10" id="KW-0413">Isomerase</keyword>